<evidence type="ECO:0000313" key="6">
    <source>
        <dbReference type="Proteomes" id="UP000435112"/>
    </source>
</evidence>
<dbReference type="EMBL" id="QXFU01006261">
    <property type="protein sequence ID" value="KAE8961537.1"/>
    <property type="molecule type" value="Genomic_DNA"/>
</dbReference>
<dbReference type="Proteomes" id="UP000435112">
    <property type="component" value="Unassembled WGS sequence"/>
</dbReference>
<dbReference type="OrthoDB" id="10268635at2759"/>
<evidence type="ECO:0000313" key="1">
    <source>
        <dbReference type="EMBL" id="KAE8961537.1"/>
    </source>
</evidence>
<evidence type="ECO:0000313" key="4">
    <source>
        <dbReference type="Proteomes" id="UP000429607"/>
    </source>
</evidence>
<proteinExistence type="predicted"/>
<accession>A0A6A3GYD2</accession>
<dbReference type="Proteomes" id="UP000434957">
    <property type="component" value="Unassembled WGS sequence"/>
</dbReference>
<sequence length="47" mass="5264">MFTMTRINVCEPFGWLLKAVEVQTVGIESWSTSRGKPGEAFDVQIGF</sequence>
<dbReference type="AlphaFoldDB" id="A0A6A3GYD2"/>
<reference evidence="4 6" key="1">
    <citation type="submission" date="2018-09" db="EMBL/GenBank/DDBJ databases">
        <title>Genomic investigation of the strawberry pathogen Phytophthora fragariae indicates pathogenicity is determined by transcriptional variation in three key races.</title>
        <authorList>
            <person name="Adams T.M."/>
            <person name="Armitage A.D."/>
            <person name="Sobczyk M.K."/>
            <person name="Bates H.J."/>
            <person name="Dunwell J.M."/>
            <person name="Nellist C.F."/>
            <person name="Harrison R.J."/>
        </authorList>
    </citation>
    <scope>NUCLEOTIDE SEQUENCE [LARGE SCALE GENOMIC DNA]</scope>
    <source>
        <strain evidence="2 4">SCRP249</strain>
        <strain evidence="1 6">SCRP324</strain>
        <strain evidence="3 5">SCRP333</strain>
    </source>
</reference>
<evidence type="ECO:0000313" key="2">
    <source>
        <dbReference type="EMBL" id="KAE8962069.1"/>
    </source>
</evidence>
<protein>
    <submittedName>
        <fullName evidence="2">Uncharacterized protein</fullName>
    </submittedName>
</protein>
<dbReference type="Proteomes" id="UP000429607">
    <property type="component" value="Unassembled WGS sequence"/>
</dbReference>
<organism evidence="2 4">
    <name type="scientific">Phytophthora rubi</name>
    <dbReference type="NCBI Taxonomy" id="129364"/>
    <lineage>
        <taxon>Eukaryota</taxon>
        <taxon>Sar</taxon>
        <taxon>Stramenopiles</taxon>
        <taxon>Oomycota</taxon>
        <taxon>Peronosporomycetes</taxon>
        <taxon>Peronosporales</taxon>
        <taxon>Peronosporaceae</taxon>
        <taxon>Phytophthora</taxon>
    </lineage>
</organism>
<dbReference type="EMBL" id="QXFV01006231">
    <property type="protein sequence ID" value="KAE8962069.1"/>
    <property type="molecule type" value="Genomic_DNA"/>
</dbReference>
<evidence type="ECO:0000313" key="5">
    <source>
        <dbReference type="Proteomes" id="UP000434957"/>
    </source>
</evidence>
<comment type="caution">
    <text evidence="2">The sequence shown here is derived from an EMBL/GenBank/DDBJ whole genome shotgun (WGS) entry which is preliminary data.</text>
</comment>
<evidence type="ECO:0000313" key="3">
    <source>
        <dbReference type="EMBL" id="KAE9270052.1"/>
    </source>
</evidence>
<name>A0A6A3GYD2_9STRA</name>
<dbReference type="EMBL" id="QXFT01006117">
    <property type="protein sequence ID" value="KAE9270052.1"/>
    <property type="molecule type" value="Genomic_DNA"/>
</dbReference>
<gene>
    <name evidence="2" type="ORF">PR001_g29829</name>
    <name evidence="1" type="ORF">PR002_g29866</name>
    <name evidence="3" type="ORF">PR003_g30959</name>
</gene>
<keyword evidence="5" id="KW-1185">Reference proteome</keyword>